<name>A0A345HU77_9ACTN</name>
<sequence length="113" mass="12085">MSRKFTKVVMTAAMAATLAVGLPAAQASAIDRLGCGNRTDLLRLVYGLEGKTNTCFANAGKISTPGILYLKNISSGNNAGFAEVVSNSRWNYNFSKWHSASVDIYAVNSVTIY</sequence>
<dbReference type="EMBL" id="CP031194">
    <property type="protein sequence ID" value="AXG80251.1"/>
    <property type="molecule type" value="Genomic_DNA"/>
</dbReference>
<dbReference type="OrthoDB" id="4317676at2"/>
<keyword evidence="3" id="KW-1185">Reference proteome</keyword>
<accession>A0A345HU77</accession>
<keyword evidence="1" id="KW-0732">Signal</keyword>
<feature type="signal peptide" evidence="1">
    <location>
        <begin position="1"/>
        <end position="29"/>
    </location>
</feature>
<dbReference type="Proteomes" id="UP000253868">
    <property type="component" value="Chromosome"/>
</dbReference>
<protein>
    <recommendedName>
        <fullName evidence="4">Streptomyces killer toxin-like beta/gamma crystallin domain-containing protein</fullName>
    </recommendedName>
</protein>
<dbReference type="AlphaFoldDB" id="A0A345HU77"/>
<dbReference type="Gene3D" id="2.60.20.30">
    <property type="match status" value="1"/>
</dbReference>
<proteinExistence type="predicted"/>
<dbReference type="RefSeq" id="WP_114661735.1">
    <property type="nucleotide sequence ID" value="NZ_CP031194.1"/>
</dbReference>
<dbReference type="InterPro" id="IPR015791">
    <property type="entry name" value="Antimic/Inh_G_crystallin-like"/>
</dbReference>
<evidence type="ECO:0000313" key="2">
    <source>
        <dbReference type="EMBL" id="AXG80251.1"/>
    </source>
</evidence>
<evidence type="ECO:0000313" key="3">
    <source>
        <dbReference type="Proteomes" id="UP000253868"/>
    </source>
</evidence>
<organism evidence="2 3">
    <name type="scientific">Streptomyces paludis</name>
    <dbReference type="NCBI Taxonomy" id="2282738"/>
    <lineage>
        <taxon>Bacteria</taxon>
        <taxon>Bacillati</taxon>
        <taxon>Actinomycetota</taxon>
        <taxon>Actinomycetes</taxon>
        <taxon>Kitasatosporales</taxon>
        <taxon>Streptomycetaceae</taxon>
        <taxon>Streptomyces</taxon>
    </lineage>
</organism>
<gene>
    <name evidence="2" type="ORF">DVK44_24225</name>
</gene>
<dbReference type="KEGG" id="spad:DVK44_24225"/>
<evidence type="ECO:0008006" key="4">
    <source>
        <dbReference type="Google" id="ProtNLM"/>
    </source>
</evidence>
<evidence type="ECO:0000256" key="1">
    <source>
        <dbReference type="SAM" id="SignalP"/>
    </source>
</evidence>
<feature type="chain" id="PRO_5016642863" description="Streptomyces killer toxin-like beta/gamma crystallin domain-containing protein" evidence="1">
    <location>
        <begin position="30"/>
        <end position="113"/>
    </location>
</feature>
<reference evidence="3" key="1">
    <citation type="submission" date="2018-07" db="EMBL/GenBank/DDBJ databases">
        <authorList>
            <person name="Zhao J."/>
        </authorList>
    </citation>
    <scope>NUCLEOTIDE SEQUENCE [LARGE SCALE GENOMIC DNA]</scope>
    <source>
        <strain evidence="3">GSSD-12</strain>
    </source>
</reference>